<evidence type="ECO:0000256" key="5">
    <source>
        <dbReference type="SAM" id="Phobius"/>
    </source>
</evidence>
<feature type="transmembrane region" description="Helical" evidence="5">
    <location>
        <begin position="67"/>
        <end position="89"/>
    </location>
</feature>
<protein>
    <submittedName>
        <fullName evidence="7">Sodium:calcium antiporter</fullName>
    </submittedName>
</protein>
<keyword evidence="4 5" id="KW-0472">Membrane</keyword>
<dbReference type="InterPro" id="IPR004481">
    <property type="entry name" value="K/Na/Ca-exchanger"/>
</dbReference>
<evidence type="ECO:0000256" key="3">
    <source>
        <dbReference type="ARBA" id="ARBA00022989"/>
    </source>
</evidence>
<reference evidence="8" key="1">
    <citation type="journal article" date="2019" name="Int. J. Syst. Evol. Microbiol.">
        <title>The Global Catalogue of Microorganisms (GCM) 10K type strain sequencing project: providing services to taxonomists for standard genome sequencing and annotation.</title>
        <authorList>
            <consortium name="The Broad Institute Genomics Platform"/>
            <consortium name="The Broad Institute Genome Sequencing Center for Infectious Disease"/>
            <person name="Wu L."/>
            <person name="Ma J."/>
        </authorList>
    </citation>
    <scope>NUCLEOTIDE SEQUENCE [LARGE SCALE GENOMIC DNA]</scope>
    <source>
        <strain evidence="8">CGMCC 4.1621</strain>
    </source>
</reference>
<dbReference type="RefSeq" id="WP_204709997.1">
    <property type="nucleotide sequence ID" value="NZ_JBHSZV010000040.1"/>
</dbReference>
<feature type="transmembrane region" description="Helical" evidence="5">
    <location>
        <begin position="272"/>
        <end position="292"/>
    </location>
</feature>
<dbReference type="PANTHER" id="PTHR10846">
    <property type="entry name" value="SODIUM/POTASSIUM/CALCIUM EXCHANGER"/>
    <property type="match status" value="1"/>
</dbReference>
<gene>
    <name evidence="7" type="ORF">ACFQIC_15140</name>
</gene>
<feature type="transmembrane region" description="Helical" evidence="5">
    <location>
        <begin position="299"/>
        <end position="320"/>
    </location>
</feature>
<evidence type="ECO:0000256" key="4">
    <source>
        <dbReference type="ARBA" id="ARBA00023136"/>
    </source>
</evidence>
<organism evidence="7 8">
    <name type="scientific">Halobacillus seohaensis</name>
    <dbReference type="NCBI Taxonomy" id="447421"/>
    <lineage>
        <taxon>Bacteria</taxon>
        <taxon>Bacillati</taxon>
        <taxon>Bacillota</taxon>
        <taxon>Bacilli</taxon>
        <taxon>Bacillales</taxon>
        <taxon>Bacillaceae</taxon>
        <taxon>Halobacillus</taxon>
    </lineage>
</organism>
<feature type="transmembrane region" description="Helical" evidence="5">
    <location>
        <begin position="172"/>
        <end position="195"/>
    </location>
</feature>
<dbReference type="InterPro" id="IPR004837">
    <property type="entry name" value="NaCa_Exmemb"/>
</dbReference>
<evidence type="ECO:0000313" key="8">
    <source>
        <dbReference type="Proteomes" id="UP001596410"/>
    </source>
</evidence>
<feature type="transmembrane region" description="Helical" evidence="5">
    <location>
        <begin position="129"/>
        <end position="151"/>
    </location>
</feature>
<proteinExistence type="predicted"/>
<feature type="transmembrane region" description="Helical" evidence="5">
    <location>
        <begin position="104"/>
        <end position="123"/>
    </location>
</feature>
<dbReference type="EMBL" id="JBHSZV010000040">
    <property type="protein sequence ID" value="MFC7063157.1"/>
    <property type="molecule type" value="Genomic_DNA"/>
</dbReference>
<feature type="domain" description="Sodium/calcium exchanger membrane region" evidence="6">
    <location>
        <begin position="3"/>
        <end position="146"/>
    </location>
</feature>
<feature type="transmembrane region" description="Helical" evidence="5">
    <location>
        <begin position="6"/>
        <end position="24"/>
    </location>
</feature>
<comment type="subcellular location">
    <subcellularLocation>
        <location evidence="1">Membrane</location>
        <topology evidence="1">Multi-pass membrane protein</topology>
    </subcellularLocation>
</comment>
<evidence type="ECO:0000256" key="2">
    <source>
        <dbReference type="ARBA" id="ARBA00022692"/>
    </source>
</evidence>
<evidence type="ECO:0000256" key="1">
    <source>
        <dbReference type="ARBA" id="ARBA00004141"/>
    </source>
</evidence>
<keyword evidence="8" id="KW-1185">Reference proteome</keyword>
<feature type="transmembrane region" description="Helical" evidence="5">
    <location>
        <begin position="36"/>
        <end position="61"/>
    </location>
</feature>
<feature type="transmembrane region" description="Helical" evidence="5">
    <location>
        <begin position="207"/>
        <end position="230"/>
    </location>
</feature>
<dbReference type="PANTHER" id="PTHR10846:SF8">
    <property type="entry name" value="INNER MEMBRANE PROTEIN YRBG"/>
    <property type="match status" value="1"/>
</dbReference>
<comment type="caution">
    <text evidence="7">The sequence shown here is derived from an EMBL/GenBank/DDBJ whole genome shotgun (WGS) entry which is preliminary data.</text>
</comment>
<dbReference type="Gene3D" id="1.20.1420.30">
    <property type="entry name" value="NCX, central ion-binding region"/>
    <property type="match status" value="1"/>
</dbReference>
<evidence type="ECO:0000313" key="7">
    <source>
        <dbReference type="EMBL" id="MFC7063157.1"/>
    </source>
</evidence>
<dbReference type="Pfam" id="PF01699">
    <property type="entry name" value="Na_Ca_ex"/>
    <property type="match status" value="2"/>
</dbReference>
<sequence length="321" mass="34276">MVYLIFLLAAIVVVIAAIRLNTFGDIISKKSRLSGAAVGTFLIAGATSLPELTTSITAVYIDNPDIAVGNMIGSNVFNLLILAVVDIIYRRRRLFQRVGYKQHLPSAIMGLAFMVIVISSLLIPGSPELFGVGIEMVVIVLLYVLMVRFISNDEEESSSEVAATSKDYSLKAAVVGFIVLALIVFGAGSVLSISGDQLAQVSGLDSGFVGSFLIAASTSLPELVTVLAAFKMANYGMAVGSILGSNLFNMQLLAFTDLLYRDGAILAAAGNSHVFIASLAVFMTLAIIYLLLRPSTTSQWRYAVPSLVMSFVYVVVSYILF</sequence>
<accession>A0ABW2EPK4</accession>
<feature type="domain" description="Sodium/calcium exchanger membrane region" evidence="6">
    <location>
        <begin position="173"/>
        <end position="318"/>
    </location>
</feature>
<name>A0ABW2EPK4_9BACI</name>
<dbReference type="Proteomes" id="UP001596410">
    <property type="component" value="Unassembled WGS sequence"/>
</dbReference>
<keyword evidence="3 5" id="KW-1133">Transmembrane helix</keyword>
<feature type="transmembrane region" description="Helical" evidence="5">
    <location>
        <begin position="237"/>
        <end position="260"/>
    </location>
</feature>
<dbReference type="InterPro" id="IPR044880">
    <property type="entry name" value="NCX_ion-bd_dom_sf"/>
</dbReference>
<keyword evidence="2 5" id="KW-0812">Transmembrane</keyword>
<evidence type="ECO:0000259" key="6">
    <source>
        <dbReference type="Pfam" id="PF01699"/>
    </source>
</evidence>